<evidence type="ECO:0000313" key="4">
    <source>
        <dbReference type="Proteomes" id="UP000230709"/>
    </source>
</evidence>
<organism evidence="3 4">
    <name type="scientific">Methylosinus trichosporium (strain ATCC 35070 / NCIMB 11131 / UNIQEM 75 / OB3b)</name>
    <dbReference type="NCBI Taxonomy" id="595536"/>
    <lineage>
        <taxon>Bacteria</taxon>
        <taxon>Pseudomonadati</taxon>
        <taxon>Pseudomonadota</taxon>
        <taxon>Alphaproteobacteria</taxon>
        <taxon>Hyphomicrobiales</taxon>
        <taxon>Methylocystaceae</taxon>
        <taxon>Methylosinus</taxon>
    </lineage>
</organism>
<dbReference type="Pfam" id="PF06722">
    <property type="entry name" value="EryCIII-like_C"/>
    <property type="match status" value="1"/>
</dbReference>
<dbReference type="KEGG" id="mtw:CQW49_18890"/>
<dbReference type="Gene3D" id="3.40.50.2000">
    <property type="entry name" value="Glycogen Phosphorylase B"/>
    <property type="match status" value="2"/>
</dbReference>
<gene>
    <name evidence="3" type="ORF">CQW49_18890</name>
</gene>
<dbReference type="Proteomes" id="UP000230709">
    <property type="component" value="Chromosome"/>
</dbReference>
<dbReference type="InterPro" id="IPR050426">
    <property type="entry name" value="Glycosyltransferase_28"/>
</dbReference>
<dbReference type="GO" id="GO:0005975">
    <property type="term" value="P:carbohydrate metabolic process"/>
    <property type="evidence" value="ECO:0007669"/>
    <property type="project" value="InterPro"/>
</dbReference>
<dbReference type="GO" id="GO:0016758">
    <property type="term" value="F:hexosyltransferase activity"/>
    <property type="evidence" value="ECO:0007669"/>
    <property type="project" value="InterPro"/>
</dbReference>
<dbReference type="SUPFAM" id="SSF53756">
    <property type="entry name" value="UDP-Glycosyltransferase/glycogen phosphorylase"/>
    <property type="match status" value="1"/>
</dbReference>
<dbReference type="InterPro" id="IPR004276">
    <property type="entry name" value="GlycoTrans_28_N"/>
</dbReference>
<keyword evidence="4" id="KW-1185">Reference proteome</keyword>
<feature type="domain" description="Erythromycin biosynthesis protein CIII-like C-terminal" evidence="2">
    <location>
        <begin position="325"/>
        <end position="416"/>
    </location>
</feature>
<dbReference type="EMBL" id="CP023737">
    <property type="protein sequence ID" value="ATQ69721.1"/>
    <property type="molecule type" value="Genomic_DNA"/>
</dbReference>
<dbReference type="InterPro" id="IPR010610">
    <property type="entry name" value="EryCIII-like_C"/>
</dbReference>
<proteinExistence type="predicted"/>
<evidence type="ECO:0000259" key="2">
    <source>
        <dbReference type="Pfam" id="PF06722"/>
    </source>
</evidence>
<evidence type="ECO:0000259" key="1">
    <source>
        <dbReference type="Pfam" id="PF03033"/>
    </source>
</evidence>
<name>A0A2D2D3Y3_METT3</name>
<dbReference type="PANTHER" id="PTHR48050">
    <property type="entry name" value="STEROL 3-BETA-GLUCOSYLTRANSFERASE"/>
    <property type="match status" value="1"/>
</dbReference>
<accession>A0A2D2D3Y3</accession>
<evidence type="ECO:0000313" key="3">
    <source>
        <dbReference type="EMBL" id="ATQ69721.1"/>
    </source>
</evidence>
<dbReference type="STRING" id="595536.GCA_000178815_01412"/>
<dbReference type="RefSeq" id="WP_003612995.1">
    <property type="nucleotide sequence ID" value="NZ_ADVE02000001.1"/>
</dbReference>
<feature type="domain" description="Glycosyltransferase family 28 N-terminal" evidence="1">
    <location>
        <begin position="7"/>
        <end position="71"/>
    </location>
</feature>
<keyword evidence="3" id="KW-0808">Transferase</keyword>
<dbReference type="GO" id="GO:0033072">
    <property type="term" value="P:vancomycin biosynthetic process"/>
    <property type="evidence" value="ECO:0007669"/>
    <property type="project" value="UniProtKB-ARBA"/>
</dbReference>
<reference evidence="4" key="1">
    <citation type="submission" date="2017-10" db="EMBL/GenBank/DDBJ databases">
        <title>Completed PacBio SMRT sequence of Methylosinus trichosporium OB3b reveals presence of a third large plasmid.</title>
        <authorList>
            <person name="Charles T.C."/>
            <person name="Lynch M.D.J."/>
            <person name="Heil J.R."/>
            <person name="Cheng J."/>
        </authorList>
    </citation>
    <scope>NUCLEOTIDE SEQUENCE [LARGE SCALE GENOMIC DNA]</scope>
    <source>
        <strain evidence="4">OB3b</strain>
    </source>
</reference>
<dbReference type="InterPro" id="IPR002213">
    <property type="entry name" value="UDP_glucos_trans"/>
</dbReference>
<protein>
    <submittedName>
        <fullName evidence="3">Glycosyltransferase</fullName>
    </submittedName>
</protein>
<dbReference type="CDD" id="cd03784">
    <property type="entry name" value="GT1_Gtf-like"/>
    <property type="match status" value="1"/>
</dbReference>
<dbReference type="GO" id="GO:0008194">
    <property type="term" value="F:UDP-glycosyltransferase activity"/>
    <property type="evidence" value="ECO:0007669"/>
    <property type="project" value="InterPro"/>
</dbReference>
<sequence length="448" mass="49165">MRHGKRILLATFGTLGDIYPFIAIAHALRRRGLDVVIAAPEMHRGSIEREGIAYARLRPHENDIVQALGVDLAGAFRIMLKNPYFILDEIYLRFLAATYEDALVAAEGADAIVTHNLLVGANLAAERLGLPTARVALAPLYVQSAAAPSLTPPAPYILRPRSRWAITFNEMVRFVIRTGVNMRMKRFHAFRTKLGLPRSREDFFLDFGRKNSASKIFGLYSPRFAPRPTDGPANMEIPGFPFYEPRDERRRGLDEALRRFLSSGSAPIVFTLGSFAPQVSGNFYDVSIDAARALRRRAVLLAGPKDAERLSAAVGADEFVCCEAPHDELFPFAACVVHHGGIGTTAQALRSGKPQLIVPFFGDQPDHGERIARLRLGQALKLSSYDLQSATRALAELCDDGYICAARDFALSMRAEQGVEAVANWAEDALGLDHAECESAAAPYCGRV</sequence>
<dbReference type="AlphaFoldDB" id="A0A2D2D3Y3"/>
<dbReference type="Pfam" id="PF03033">
    <property type="entry name" value="Glyco_transf_28"/>
    <property type="match status" value="1"/>
</dbReference>
<dbReference type="PANTHER" id="PTHR48050:SF13">
    <property type="entry name" value="STEROL 3-BETA-GLUCOSYLTRANSFERASE UGT80A2"/>
    <property type="match status" value="1"/>
</dbReference>